<dbReference type="GO" id="GO:0001510">
    <property type="term" value="P:RNA methylation"/>
    <property type="evidence" value="ECO:0007669"/>
    <property type="project" value="InterPro"/>
</dbReference>
<evidence type="ECO:0000256" key="1">
    <source>
        <dbReference type="ARBA" id="ARBA00022603"/>
    </source>
</evidence>
<evidence type="ECO:0000256" key="5">
    <source>
        <dbReference type="PROSITE-ProRule" id="PRU01023"/>
    </source>
</evidence>
<dbReference type="InterPro" id="IPR023267">
    <property type="entry name" value="RCMT"/>
</dbReference>
<dbReference type="PANTHER" id="PTHR22807:SF34">
    <property type="entry name" value="TRNA (CYTOSINE(72)-C(5))-METHYLTRANSFERASE NSUN6"/>
    <property type="match status" value="1"/>
</dbReference>
<proteinExistence type="inferred from homology"/>
<dbReference type="SUPFAM" id="SSF53335">
    <property type="entry name" value="S-adenosyl-L-methionine-dependent methyltransferases"/>
    <property type="match status" value="1"/>
</dbReference>
<name>A0AAW0XVL9_CHEQU</name>
<dbReference type="AlphaFoldDB" id="A0AAW0XVL9"/>
<dbReference type="Pfam" id="PF01472">
    <property type="entry name" value="PUA"/>
    <property type="match status" value="1"/>
</dbReference>
<dbReference type="Pfam" id="PF01189">
    <property type="entry name" value="Methyltr_RsmB-F"/>
    <property type="match status" value="2"/>
</dbReference>
<comment type="similarity">
    <text evidence="5">Belongs to the class I-like SAM-binding methyltransferase superfamily. RsmB/NOP family.</text>
</comment>
<dbReference type="InterPro" id="IPR036974">
    <property type="entry name" value="PUA_sf"/>
</dbReference>
<dbReference type="PRINTS" id="PR02008">
    <property type="entry name" value="RCMTFAMILY"/>
</dbReference>
<dbReference type="PROSITE" id="PS50890">
    <property type="entry name" value="PUA"/>
    <property type="match status" value="1"/>
</dbReference>
<feature type="binding site" evidence="5">
    <location>
        <begin position="270"/>
        <end position="276"/>
    </location>
    <ligand>
        <name>S-adenosyl-L-methionine</name>
        <dbReference type="ChEBI" id="CHEBI:59789"/>
    </ligand>
</feature>
<dbReference type="EMBL" id="JARKIK010000013">
    <property type="protein sequence ID" value="KAK8747892.1"/>
    <property type="molecule type" value="Genomic_DNA"/>
</dbReference>
<feature type="domain" description="SAM-dependent MTase RsmB/NOP-type" evidence="6">
    <location>
        <begin position="171"/>
        <end position="518"/>
    </location>
</feature>
<evidence type="ECO:0000313" key="7">
    <source>
        <dbReference type="EMBL" id="KAK8747892.1"/>
    </source>
</evidence>
<evidence type="ECO:0000256" key="4">
    <source>
        <dbReference type="ARBA" id="ARBA00022884"/>
    </source>
</evidence>
<dbReference type="Gene3D" id="2.30.130.10">
    <property type="entry name" value="PUA domain"/>
    <property type="match status" value="1"/>
</dbReference>
<evidence type="ECO:0000259" key="6">
    <source>
        <dbReference type="PROSITE" id="PS51686"/>
    </source>
</evidence>
<dbReference type="PANTHER" id="PTHR22807">
    <property type="entry name" value="NOP2 YEAST -RELATED NOL1/NOP2/FMU SUN DOMAIN-CONTAINING"/>
    <property type="match status" value="1"/>
</dbReference>
<dbReference type="SMART" id="SM00359">
    <property type="entry name" value="PUA"/>
    <property type="match status" value="1"/>
</dbReference>
<keyword evidence="2 5" id="KW-0808">Transferase</keyword>
<dbReference type="PROSITE" id="PS51686">
    <property type="entry name" value="SAM_MT_RSMB_NOP"/>
    <property type="match status" value="1"/>
</dbReference>
<protein>
    <recommendedName>
        <fullName evidence="6">SAM-dependent MTase RsmB/NOP-type domain-containing protein</fullName>
    </recommendedName>
</protein>
<evidence type="ECO:0000256" key="3">
    <source>
        <dbReference type="ARBA" id="ARBA00022691"/>
    </source>
</evidence>
<keyword evidence="1 5" id="KW-0489">Methyltransferase</keyword>
<evidence type="ECO:0000313" key="8">
    <source>
        <dbReference type="Proteomes" id="UP001445076"/>
    </source>
</evidence>
<dbReference type="InterPro" id="IPR029063">
    <property type="entry name" value="SAM-dependent_MTases_sf"/>
</dbReference>
<feature type="binding site" evidence="5">
    <location>
        <position position="294"/>
    </location>
    <ligand>
        <name>S-adenosyl-L-methionine</name>
        <dbReference type="ChEBI" id="CHEBI:59789"/>
    </ligand>
</feature>
<gene>
    <name evidence="7" type="ORF">OTU49_016215</name>
</gene>
<dbReference type="InterPro" id="IPR001678">
    <property type="entry name" value="MeTrfase_RsmB-F_NOP2_dom"/>
</dbReference>
<accession>A0AAW0XVL9</accession>
<dbReference type="Gene3D" id="3.40.50.150">
    <property type="entry name" value="Vaccinia Virus protein VP39"/>
    <property type="match status" value="1"/>
</dbReference>
<evidence type="ECO:0000256" key="2">
    <source>
        <dbReference type="ARBA" id="ARBA00022679"/>
    </source>
</evidence>
<dbReference type="InterPro" id="IPR049560">
    <property type="entry name" value="MeTrfase_RsmB-F_NOP2_cat"/>
</dbReference>
<comment type="caution">
    <text evidence="7">The sequence shown here is derived from an EMBL/GenBank/DDBJ whole genome shotgun (WGS) entry which is preliminary data.</text>
</comment>
<keyword evidence="8" id="KW-1185">Reference proteome</keyword>
<dbReference type="Proteomes" id="UP001445076">
    <property type="component" value="Unassembled WGS sequence"/>
</dbReference>
<dbReference type="GO" id="GO:0003723">
    <property type="term" value="F:RNA binding"/>
    <property type="evidence" value="ECO:0007669"/>
    <property type="project" value="UniProtKB-UniRule"/>
</dbReference>
<dbReference type="SUPFAM" id="SSF88697">
    <property type="entry name" value="PUA domain-like"/>
    <property type="match status" value="1"/>
</dbReference>
<organism evidence="7 8">
    <name type="scientific">Cherax quadricarinatus</name>
    <name type="common">Australian red claw crayfish</name>
    <dbReference type="NCBI Taxonomy" id="27406"/>
    <lineage>
        <taxon>Eukaryota</taxon>
        <taxon>Metazoa</taxon>
        <taxon>Ecdysozoa</taxon>
        <taxon>Arthropoda</taxon>
        <taxon>Crustacea</taxon>
        <taxon>Multicrustacea</taxon>
        <taxon>Malacostraca</taxon>
        <taxon>Eumalacostraca</taxon>
        <taxon>Eucarida</taxon>
        <taxon>Decapoda</taxon>
        <taxon>Pleocyemata</taxon>
        <taxon>Astacidea</taxon>
        <taxon>Parastacoidea</taxon>
        <taxon>Parastacidae</taxon>
        <taxon>Cherax</taxon>
    </lineage>
</organism>
<feature type="binding site" evidence="5">
    <location>
        <position position="321"/>
    </location>
    <ligand>
        <name>S-adenosyl-L-methionine</name>
        <dbReference type="ChEBI" id="CHEBI:59789"/>
    </ligand>
</feature>
<dbReference type="InterPro" id="IPR015947">
    <property type="entry name" value="PUA-like_sf"/>
</dbReference>
<sequence length="519" mass="57107">MDVLENSSSKDQFIPGNFNPLLQEVSEFINKSLKHVNHNYQGQVSKIQGELSLNQQKFAETDLNILGKTLTILSLPPRFTTVRVNVLKITLRKALALIEEHLRHQYIGKTSPLPLVYPHHLLPDLLIIESSGIQGVQPATKEVIVGRMCGSAVLRGAEVFAPGVVGASPDLHAGDRVAVFADLDDACLRGCKHFSGRKMFLGNGIVNQSRKDLFKTSKPTGLAVSVKEPIFDAPSFGSCHSELLFLQNLPSVLCSHILNPDKHAQVLDMCAAPGGKTTHIATLMYNTGQVIAIDKSQNKLNQIRLTAQKLGLTNIKAFKYDSTKLISPIGLDGTACNIGQRKICLPNNIFSESNTYKISSKLNSVGMDQEYNSCAPPYKPSSFRWILLDAPCSALGQRPQIQTKTNMKELQSFPIIQHKLLENAVELLQPGGKLVYSTCTIVPEENENMVKWLLDKYANVELIETTPKLGKPGLPNCGLNEEECGKVQRFGPFPCNNSGNWSVDEDTIGFFISAFRKLS</sequence>
<feature type="binding site" evidence="5">
    <location>
        <position position="389"/>
    </location>
    <ligand>
        <name>S-adenosyl-L-methionine</name>
        <dbReference type="ChEBI" id="CHEBI:59789"/>
    </ligand>
</feature>
<reference evidence="7 8" key="1">
    <citation type="journal article" date="2024" name="BMC Genomics">
        <title>Genome assembly of redclaw crayfish (Cherax quadricarinatus) provides insights into its immune adaptation and hypoxia tolerance.</title>
        <authorList>
            <person name="Liu Z."/>
            <person name="Zheng J."/>
            <person name="Li H."/>
            <person name="Fang K."/>
            <person name="Wang S."/>
            <person name="He J."/>
            <person name="Zhou D."/>
            <person name="Weng S."/>
            <person name="Chi M."/>
            <person name="Gu Z."/>
            <person name="He J."/>
            <person name="Li F."/>
            <person name="Wang M."/>
        </authorList>
    </citation>
    <scope>NUCLEOTIDE SEQUENCE [LARGE SCALE GENOMIC DNA]</scope>
    <source>
        <strain evidence="7">ZL_2023a</strain>
    </source>
</reference>
<dbReference type="GO" id="GO:0008173">
    <property type="term" value="F:RNA methyltransferase activity"/>
    <property type="evidence" value="ECO:0007669"/>
    <property type="project" value="InterPro"/>
</dbReference>
<keyword evidence="4 5" id="KW-0694">RNA-binding</keyword>
<keyword evidence="3 5" id="KW-0949">S-adenosyl-L-methionine</keyword>
<feature type="active site" description="Nucleophile" evidence="5">
    <location>
        <position position="439"/>
    </location>
</feature>
<dbReference type="InterPro" id="IPR002478">
    <property type="entry name" value="PUA"/>
</dbReference>
<dbReference type="CDD" id="cd21150">
    <property type="entry name" value="PUA_NSun6-like"/>
    <property type="match status" value="1"/>
</dbReference>